<comment type="caution">
    <text evidence="3">The sequence shown here is derived from an EMBL/GenBank/DDBJ whole genome shotgun (WGS) entry which is preliminary data.</text>
</comment>
<dbReference type="RefSeq" id="WP_164212372.1">
    <property type="nucleotide sequence ID" value="NZ_JAAGSC010000044.1"/>
</dbReference>
<dbReference type="Pfam" id="PF13559">
    <property type="entry name" value="DUF4129"/>
    <property type="match status" value="1"/>
</dbReference>
<keyword evidence="1" id="KW-1133">Transmembrane helix</keyword>
<feature type="transmembrane region" description="Helical" evidence="1">
    <location>
        <begin position="100"/>
        <end position="117"/>
    </location>
</feature>
<evidence type="ECO:0000313" key="3">
    <source>
        <dbReference type="EMBL" id="NDY96997.1"/>
    </source>
</evidence>
<feature type="transmembrane region" description="Helical" evidence="1">
    <location>
        <begin position="541"/>
        <end position="561"/>
    </location>
</feature>
<dbReference type="InterPro" id="IPR021878">
    <property type="entry name" value="TgpA_N"/>
</dbReference>
<dbReference type="EMBL" id="JAAGSC010000044">
    <property type="protein sequence ID" value="NDY96997.1"/>
    <property type="molecule type" value="Genomic_DNA"/>
</dbReference>
<organism evidence="3 4">
    <name type="scientific">Wenzhouxiangella limi</name>
    <dbReference type="NCBI Taxonomy" id="2707351"/>
    <lineage>
        <taxon>Bacteria</taxon>
        <taxon>Pseudomonadati</taxon>
        <taxon>Pseudomonadota</taxon>
        <taxon>Gammaproteobacteria</taxon>
        <taxon>Chromatiales</taxon>
        <taxon>Wenzhouxiangellaceae</taxon>
        <taxon>Wenzhouxiangella</taxon>
    </lineage>
</organism>
<feature type="transmembrane region" description="Helical" evidence="1">
    <location>
        <begin position="123"/>
        <end position="141"/>
    </location>
</feature>
<dbReference type="PANTHER" id="PTHR42736">
    <property type="entry name" value="PROTEIN-GLUTAMINE GAMMA-GLUTAMYLTRANSFERASE"/>
    <property type="match status" value="1"/>
</dbReference>
<dbReference type="InterPro" id="IPR038765">
    <property type="entry name" value="Papain-like_cys_pep_sf"/>
</dbReference>
<evidence type="ECO:0000313" key="4">
    <source>
        <dbReference type="Proteomes" id="UP000484885"/>
    </source>
</evidence>
<keyword evidence="1" id="KW-0472">Membrane</keyword>
<dbReference type="InterPro" id="IPR052901">
    <property type="entry name" value="Bact_TGase-like"/>
</dbReference>
<dbReference type="InterPro" id="IPR025403">
    <property type="entry name" value="TgpA-like_C"/>
</dbReference>
<sequence>MPFNAVAWTIAAFLIAALPHLAAMPPWLAGFIVGACAWRLVVARNRGSRPPALLRLLLTGMAIALIVLAFGGLWGRRTATALLCVMLAAKMMEMFSMRDLRLVASVSFFLIATQFLFSEKLIYLGYLVVGSLTATIALVRIQDIHGRPAGAAPVAQAAAVRNGAVLLLMAMPVALTLFVLFPRLAQPLWGLPDQVLDGRTGLSDDMSPGSISNLFLDDSPAFRVEFEGRPPPPDERYWRGPVLWNFDGSTWTSPFSGDAPRRRFVPEGEAARHYSIQLEPHERRWLFALDYPVRAPDNATVTVDHQLLNRHPITALTRYELVSNPDFVDMPTLPDGARSLALRLPDGRNPRTLELAAELRQRHPDDRELIAAVLRWFREEEFFYTLSAAPLGRHGADEFLFDLRSGYCEYYASAFAILMRAAGIPTRIVTGYQGGLWQGGSDYLLVRQSDAHAWTEVWLQGSGWTRVDPTAAVSPDRIEQGSGSVIERPGAVFNFDWLAQLRNRYDRIQHLWNRWVLGFDHDRQRDFLQRLGLPDLTPERIAVLMLLVLLIVTAPINYFLLRQARPARRTPAERAWHGMLGRLRRLNLAKHPAETPLEFAARVEAALPQQGAAFRSLAEMYCRIHYGDRAGHEAAFLAQARHFSPRKA</sequence>
<dbReference type="PANTHER" id="PTHR42736:SF1">
    <property type="entry name" value="PROTEIN-GLUTAMINE GAMMA-GLUTAMYLTRANSFERASE"/>
    <property type="match status" value="1"/>
</dbReference>
<protein>
    <submittedName>
        <fullName evidence="3">DUF3488 domain-containing transglutaminase family protein</fullName>
    </submittedName>
</protein>
<evidence type="ECO:0000256" key="1">
    <source>
        <dbReference type="SAM" id="Phobius"/>
    </source>
</evidence>
<name>A0A845V052_9GAMM</name>
<feature type="transmembrane region" description="Helical" evidence="1">
    <location>
        <begin position="162"/>
        <end position="181"/>
    </location>
</feature>
<dbReference type="Pfam" id="PF01841">
    <property type="entry name" value="Transglut_core"/>
    <property type="match status" value="1"/>
</dbReference>
<gene>
    <name evidence="3" type="ORF">G3I74_14800</name>
</gene>
<evidence type="ECO:0000259" key="2">
    <source>
        <dbReference type="SMART" id="SM00460"/>
    </source>
</evidence>
<feature type="domain" description="Transglutaminase-like" evidence="2">
    <location>
        <begin position="400"/>
        <end position="471"/>
    </location>
</feature>
<dbReference type="AlphaFoldDB" id="A0A845V052"/>
<dbReference type="Proteomes" id="UP000484885">
    <property type="component" value="Unassembled WGS sequence"/>
</dbReference>
<keyword evidence="1" id="KW-0812">Transmembrane</keyword>
<dbReference type="SMART" id="SM00460">
    <property type="entry name" value="TGc"/>
    <property type="match status" value="1"/>
</dbReference>
<feature type="transmembrane region" description="Helical" evidence="1">
    <location>
        <begin position="53"/>
        <end position="74"/>
    </location>
</feature>
<keyword evidence="4" id="KW-1185">Reference proteome</keyword>
<dbReference type="SUPFAM" id="SSF54001">
    <property type="entry name" value="Cysteine proteinases"/>
    <property type="match status" value="1"/>
</dbReference>
<dbReference type="InterPro" id="IPR002931">
    <property type="entry name" value="Transglutaminase-like"/>
</dbReference>
<dbReference type="Pfam" id="PF11992">
    <property type="entry name" value="TgpA_N"/>
    <property type="match status" value="1"/>
</dbReference>
<accession>A0A845V052</accession>
<reference evidence="3 4" key="1">
    <citation type="submission" date="2020-02" db="EMBL/GenBank/DDBJ databases">
        <authorList>
            <person name="Zhang X.-Y."/>
        </authorList>
    </citation>
    <scope>NUCLEOTIDE SEQUENCE [LARGE SCALE GENOMIC DNA]</scope>
    <source>
        <strain evidence="3 4">C33</strain>
    </source>
</reference>
<proteinExistence type="predicted"/>
<dbReference type="Gene3D" id="3.10.620.30">
    <property type="match status" value="1"/>
</dbReference>